<sequence length="167" mass="18342">MTIRETIRDATGEDAAAIAAIYNPYILDSTISFEEQAVTSEDMATRIAGVQDGGLPWLVLERDGIIAGYAYATKWRVRHAYRYSVETSVYLARGQGGRGGGTALYETLLARLRAAGCHLAIGGIAQPNPASVALHEKLGYQKVAHFSEVGFKFDRWIDVGYWELKLD</sequence>
<dbReference type="Pfam" id="PF13420">
    <property type="entry name" value="Acetyltransf_4"/>
    <property type="match status" value="1"/>
</dbReference>
<evidence type="ECO:0000313" key="4">
    <source>
        <dbReference type="EMBL" id="GGC15748.1"/>
    </source>
</evidence>
<comment type="caution">
    <text evidence="4">The sequence shown here is derived from an EMBL/GenBank/DDBJ whole genome shotgun (WGS) entry which is preliminary data.</text>
</comment>
<name>A0ABQ1L297_9BURK</name>
<dbReference type="PANTHER" id="PTHR43072:SF23">
    <property type="entry name" value="UPF0039 PROTEIN C11D3.02C"/>
    <property type="match status" value="1"/>
</dbReference>
<dbReference type="Proteomes" id="UP000622638">
    <property type="component" value="Unassembled WGS sequence"/>
</dbReference>
<dbReference type="InterPro" id="IPR016181">
    <property type="entry name" value="Acyl_CoA_acyltransferase"/>
</dbReference>
<evidence type="ECO:0000259" key="3">
    <source>
        <dbReference type="PROSITE" id="PS51186"/>
    </source>
</evidence>
<gene>
    <name evidence="4" type="ORF">GCM10011572_41400</name>
</gene>
<organism evidence="4 5">
    <name type="scientific">Pseudoduganella buxea</name>
    <dbReference type="NCBI Taxonomy" id="1949069"/>
    <lineage>
        <taxon>Bacteria</taxon>
        <taxon>Pseudomonadati</taxon>
        <taxon>Pseudomonadota</taxon>
        <taxon>Betaproteobacteria</taxon>
        <taxon>Burkholderiales</taxon>
        <taxon>Oxalobacteraceae</taxon>
        <taxon>Telluria group</taxon>
        <taxon>Pseudoduganella</taxon>
    </lineage>
</organism>
<protein>
    <submittedName>
        <fullName evidence="4">N-acetyltransferase</fullName>
    </submittedName>
</protein>
<dbReference type="PROSITE" id="PS51186">
    <property type="entry name" value="GNAT"/>
    <property type="match status" value="1"/>
</dbReference>
<reference evidence="5" key="1">
    <citation type="journal article" date="2019" name="Int. J. Syst. Evol. Microbiol.">
        <title>The Global Catalogue of Microorganisms (GCM) 10K type strain sequencing project: providing services to taxonomists for standard genome sequencing and annotation.</title>
        <authorList>
            <consortium name="The Broad Institute Genomics Platform"/>
            <consortium name="The Broad Institute Genome Sequencing Center for Infectious Disease"/>
            <person name="Wu L."/>
            <person name="Ma J."/>
        </authorList>
    </citation>
    <scope>NUCLEOTIDE SEQUENCE [LARGE SCALE GENOMIC DNA]</scope>
    <source>
        <strain evidence="5">CGMCC 1.15931</strain>
    </source>
</reference>
<evidence type="ECO:0000256" key="2">
    <source>
        <dbReference type="ARBA" id="ARBA00023315"/>
    </source>
</evidence>
<keyword evidence="5" id="KW-1185">Reference proteome</keyword>
<keyword evidence="1" id="KW-0808">Transferase</keyword>
<accession>A0ABQ1L297</accession>
<evidence type="ECO:0000256" key="1">
    <source>
        <dbReference type="ARBA" id="ARBA00022679"/>
    </source>
</evidence>
<dbReference type="PANTHER" id="PTHR43072">
    <property type="entry name" value="N-ACETYLTRANSFERASE"/>
    <property type="match status" value="1"/>
</dbReference>
<dbReference type="SUPFAM" id="SSF55729">
    <property type="entry name" value="Acyl-CoA N-acyltransferases (Nat)"/>
    <property type="match status" value="1"/>
</dbReference>
<dbReference type="InterPro" id="IPR000182">
    <property type="entry name" value="GNAT_dom"/>
</dbReference>
<keyword evidence="2" id="KW-0012">Acyltransferase</keyword>
<dbReference type="Gene3D" id="3.40.630.30">
    <property type="match status" value="1"/>
</dbReference>
<evidence type="ECO:0000313" key="5">
    <source>
        <dbReference type="Proteomes" id="UP000622638"/>
    </source>
</evidence>
<dbReference type="NCBIfam" id="NF040504">
    <property type="entry name" value="resist_ArsN1b"/>
    <property type="match status" value="1"/>
</dbReference>
<proteinExistence type="predicted"/>
<dbReference type="EMBL" id="BMKG01000020">
    <property type="protein sequence ID" value="GGC15748.1"/>
    <property type="molecule type" value="Genomic_DNA"/>
</dbReference>
<feature type="domain" description="N-acetyltransferase" evidence="3">
    <location>
        <begin position="5"/>
        <end position="167"/>
    </location>
</feature>